<accession>A0AC61N596</accession>
<keyword evidence="2" id="KW-1185">Reference proteome</keyword>
<gene>
    <name evidence="1" type="ORF">JYE49_09445</name>
</gene>
<organism evidence="1 2">
    <name type="scientific">Aristaeella hokkaidonensis</name>
    <dbReference type="NCBI Taxonomy" id="3046382"/>
    <lineage>
        <taxon>Bacteria</taxon>
        <taxon>Bacillati</taxon>
        <taxon>Bacillota</taxon>
        <taxon>Clostridia</taxon>
        <taxon>Eubacteriales</taxon>
        <taxon>Aristaeellaceae</taxon>
        <taxon>Aristaeella</taxon>
    </lineage>
</organism>
<dbReference type="Proteomes" id="UP000682782">
    <property type="component" value="Chromosome"/>
</dbReference>
<sequence length="371" mass="40784">MKKVFAILMALVLVLGGTALAETELSYEGKVVAGETIPVAAPFGGRMGEVPLHKGDPVQEGDTLATIKTTLNYAPVEGTVTGLYVAEGDNTEDINARYEASLYIEPTRKYTVDANSEKAFNTNDNYFIHLGERVYLKCTQDGTHEGTGMVTKLTETGYTIEVTGGEFYLDEKVYVYRDEKYSKEKRIGKGTVKRAAAVPVKGAGSVLRLHVKSGDFVERGELLFETVEGVLDGYYAPDNTVKSPVTGVIESVEKNPGDTAAKGDTLVKIAPTKSFQVEFDVPEEDLFLLEEGAPVEMELRWDSSSEKLYTGKIVSISRMNEEQKEGTDKKVYKAYASFEPDERIRLGMSMLIYLNEAAPAEENNTAEEPEE</sequence>
<name>A0AC61N596_9FIRM</name>
<proteinExistence type="predicted"/>
<protein>
    <submittedName>
        <fullName evidence="1">HlyD family efflux transporter periplasmic adaptor subunit</fullName>
    </submittedName>
</protein>
<reference evidence="1" key="1">
    <citation type="submission" date="2021-01" db="EMBL/GenBank/DDBJ databases">
        <title>Complete genome sequence of Clostridiales bacterium R-7.</title>
        <authorList>
            <person name="Mahoney-Kurpe S.C."/>
            <person name="Palevich N."/>
            <person name="Koike S."/>
            <person name="Moon C.D."/>
            <person name="Attwood G.T."/>
        </authorList>
    </citation>
    <scope>NUCLEOTIDE SEQUENCE</scope>
    <source>
        <strain evidence="1">R-7</strain>
    </source>
</reference>
<evidence type="ECO:0000313" key="2">
    <source>
        <dbReference type="Proteomes" id="UP000682782"/>
    </source>
</evidence>
<evidence type="ECO:0000313" key="1">
    <source>
        <dbReference type="EMBL" id="QUC66093.1"/>
    </source>
</evidence>
<dbReference type="EMBL" id="CP068393">
    <property type="protein sequence ID" value="QUC66093.1"/>
    <property type="molecule type" value="Genomic_DNA"/>
</dbReference>